<evidence type="ECO:0000256" key="1">
    <source>
        <dbReference type="SAM" id="MobiDB-lite"/>
    </source>
</evidence>
<feature type="domain" description="C2 NT-type" evidence="2">
    <location>
        <begin position="7"/>
        <end position="145"/>
    </location>
</feature>
<proteinExistence type="predicted"/>
<feature type="region of interest" description="Disordered" evidence="1">
    <location>
        <begin position="371"/>
        <end position="408"/>
    </location>
</feature>
<evidence type="ECO:0000259" key="2">
    <source>
        <dbReference type="PROSITE" id="PS51840"/>
    </source>
</evidence>
<evidence type="ECO:0000313" key="3">
    <source>
        <dbReference type="EMBL" id="CAE0659439.1"/>
    </source>
</evidence>
<dbReference type="InterPro" id="IPR019448">
    <property type="entry name" value="NT-C2"/>
</dbReference>
<dbReference type="EMBL" id="HBIV01015059">
    <property type="protein sequence ID" value="CAE0659439.1"/>
    <property type="molecule type" value="Transcribed_RNA"/>
</dbReference>
<dbReference type="Pfam" id="PF10358">
    <property type="entry name" value="NT-C2"/>
    <property type="match status" value="1"/>
</dbReference>
<name>A0A7S3YR95_9EUKA</name>
<organism evidence="3">
    <name type="scientific">Lotharella globosa</name>
    <dbReference type="NCBI Taxonomy" id="91324"/>
    <lineage>
        <taxon>Eukaryota</taxon>
        <taxon>Sar</taxon>
        <taxon>Rhizaria</taxon>
        <taxon>Cercozoa</taxon>
        <taxon>Chlorarachniophyceae</taxon>
        <taxon>Lotharella</taxon>
    </lineage>
</organism>
<protein>
    <recommendedName>
        <fullName evidence="2">C2 NT-type domain-containing protein</fullName>
    </recommendedName>
</protein>
<accession>A0A7S3YR95</accession>
<dbReference type="AlphaFoldDB" id="A0A7S3YR95"/>
<feature type="compositionally biased region" description="Basic and acidic residues" evidence="1">
    <location>
        <begin position="502"/>
        <end position="511"/>
    </location>
</feature>
<dbReference type="PROSITE" id="PS51840">
    <property type="entry name" value="C2_NT"/>
    <property type="match status" value="1"/>
</dbReference>
<feature type="region of interest" description="Disordered" evidence="1">
    <location>
        <begin position="421"/>
        <end position="511"/>
    </location>
</feature>
<sequence>MKLFKNIALLGKKKCHFEYTITIHSVENLSDARTPVYCRCIRGNRKHDTKVSMCSGNKVRWNDERFSFTGTLYELKSGKGRTSYSKKKVWFKIRGGAADMALIASLDLAKYTSKSKELHPVTLSLKDKRKKKTQTLLKISIQCQEASNVVVISAEHSDSDGSDAQSLMASDMDTPRHAKINDREQTPRTPRTPRTPEKLAKRAISPQPVNERTGHLKPEAIDQKWSHKKTATVPNEELDAKKAQTDMVVVEGEEVKEDEIERTNPAAVQQDHLAPENEECLRIPSFHRDINNCDKLRTSSSFLAALSLNSEEVSPTMHSKDNIALEHTDFNNLFSSSRREGHKDGVVDTLDTIIQDMNTPKARALPTEGFVRTSSAPRLPTHRGALTGSPKTLADPKTAPAGKRNGAEQKFVWDDDRIQKMDSKAKKNRQDSVESFLQDEDKQLRAFSSSNRMNIPMRIEEDAEPAPSTDIQPDDQQTKSEPEIRKRNDALEYKVAKPPRSRSAEGEDSTLKRAKENVDMHEKRSKVQCLCSGVITPCLHPVNDRKANRVGHRKVKSKSDSIRWYWNTIPVMPFAVVKTLLNIKAFKSNQQWAMDLILETFDKALEINSSDLTQLIGGLSNVTMLMHLLTSYGNQAEKEVKTFTTNNVHRLRAIGNRSFGEVAQHFVRMMPKLDCEMLFPGDSGLECPVVNVYLSKYEAMLGMLEAQHVSPSLQCQVLQRLFRAFTTHVVNGLLDAHNKHLCDAIGGMGQSQSQWTRCKIMVVVCLDLQVVLSTIDGWCQEHAPKSAFFEKAKKELCPLKDISNILLRGRAIRAVPVLGLNYAQLERFANFYNNNVKPEDRIERDDLRQVRMNRKSTKMLRTGSQHISMKPDVEDEVDFEADLGKIALSSIPIPTRIKMIEGLRFLAREDPDHSKLIL</sequence>
<feature type="compositionally biased region" description="Basic and acidic residues" evidence="1">
    <location>
        <begin position="421"/>
        <end position="432"/>
    </location>
</feature>
<feature type="region of interest" description="Disordered" evidence="1">
    <location>
        <begin position="155"/>
        <end position="213"/>
    </location>
</feature>
<gene>
    <name evidence="3" type="ORF">LGLO00237_LOCUS11015</name>
</gene>
<reference evidence="3" key="1">
    <citation type="submission" date="2021-01" db="EMBL/GenBank/DDBJ databases">
        <authorList>
            <person name="Corre E."/>
            <person name="Pelletier E."/>
            <person name="Niang G."/>
            <person name="Scheremetjew M."/>
            <person name="Finn R."/>
            <person name="Kale V."/>
            <person name="Holt S."/>
            <person name="Cochrane G."/>
            <person name="Meng A."/>
            <person name="Brown T."/>
            <person name="Cohen L."/>
        </authorList>
    </citation>
    <scope>NUCLEOTIDE SEQUENCE</scope>
    <source>
        <strain evidence="3">CCCM811</strain>
    </source>
</reference>
<feature type="compositionally biased region" description="Basic and acidic residues" evidence="1">
    <location>
        <begin position="173"/>
        <end position="186"/>
    </location>
</feature>
<feature type="compositionally biased region" description="Basic and acidic residues" evidence="1">
    <location>
        <begin position="476"/>
        <end position="495"/>
    </location>
</feature>